<dbReference type="EMBL" id="LCJU01000045">
    <property type="protein sequence ID" value="KKT83187.1"/>
    <property type="molecule type" value="Genomic_DNA"/>
</dbReference>
<dbReference type="GO" id="GO:0051536">
    <property type="term" value="F:iron-sulfur cluster binding"/>
    <property type="evidence" value="ECO:0007669"/>
    <property type="project" value="UniProtKB-KW"/>
</dbReference>
<organism evidence="5 6">
    <name type="scientific">candidate division WWE3 bacterium GW2011_GWC2_44_9</name>
    <dbReference type="NCBI Taxonomy" id="1619125"/>
    <lineage>
        <taxon>Bacteria</taxon>
        <taxon>Katanobacteria</taxon>
    </lineage>
</organism>
<proteinExistence type="predicted"/>
<keyword evidence="1" id="KW-0479">Metal-binding</keyword>
<dbReference type="Proteomes" id="UP000034504">
    <property type="component" value="Unassembled WGS sequence"/>
</dbReference>
<dbReference type="InterPro" id="IPR006638">
    <property type="entry name" value="Elp3/MiaA/NifB-like_rSAM"/>
</dbReference>
<dbReference type="AlphaFoldDB" id="A0A0G1MQY2"/>
<dbReference type="InterPro" id="IPR040086">
    <property type="entry name" value="MJ0683-like"/>
</dbReference>
<dbReference type="SMART" id="SM00729">
    <property type="entry name" value="Elp3"/>
    <property type="match status" value="1"/>
</dbReference>
<name>A0A0G1MQY2_UNCKA</name>
<accession>A0A0G1MQY2</accession>
<feature type="domain" description="Elp3/MiaA/NifB-like radical SAM core" evidence="4">
    <location>
        <begin position="22"/>
        <end position="256"/>
    </location>
</feature>
<dbReference type="Gene3D" id="3.80.30.30">
    <property type="match status" value="1"/>
</dbReference>
<comment type="caution">
    <text evidence="5">The sequence shown here is derived from an EMBL/GenBank/DDBJ whole genome shotgun (WGS) entry which is preliminary data.</text>
</comment>
<dbReference type="Pfam" id="PF04055">
    <property type="entry name" value="Radical_SAM"/>
    <property type="match status" value="1"/>
</dbReference>
<dbReference type="GO" id="GO:0046872">
    <property type="term" value="F:metal ion binding"/>
    <property type="evidence" value="ECO:0007669"/>
    <property type="project" value="UniProtKB-KW"/>
</dbReference>
<dbReference type="PANTHER" id="PTHR43432:SF6">
    <property type="entry name" value="RADICAL SAM CORE DOMAIN-CONTAINING PROTEIN"/>
    <property type="match status" value="1"/>
</dbReference>
<dbReference type="InterPro" id="IPR007197">
    <property type="entry name" value="rSAM"/>
</dbReference>
<keyword evidence="2" id="KW-0408">Iron</keyword>
<dbReference type="PANTHER" id="PTHR43432">
    <property type="entry name" value="SLR0285 PROTEIN"/>
    <property type="match status" value="1"/>
</dbReference>
<protein>
    <submittedName>
        <fullName evidence="5">Radical SAM domain protein</fullName>
    </submittedName>
</protein>
<keyword evidence="3" id="KW-0411">Iron-sulfur</keyword>
<evidence type="ECO:0000313" key="5">
    <source>
        <dbReference type="EMBL" id="KKT83187.1"/>
    </source>
</evidence>
<evidence type="ECO:0000256" key="1">
    <source>
        <dbReference type="ARBA" id="ARBA00022723"/>
    </source>
</evidence>
<dbReference type="SUPFAM" id="SSF102114">
    <property type="entry name" value="Radical SAM enzymes"/>
    <property type="match status" value="1"/>
</dbReference>
<dbReference type="GO" id="GO:0003824">
    <property type="term" value="F:catalytic activity"/>
    <property type="evidence" value="ECO:0007669"/>
    <property type="project" value="InterPro"/>
</dbReference>
<dbReference type="CDD" id="cd01335">
    <property type="entry name" value="Radical_SAM"/>
    <property type="match status" value="1"/>
</dbReference>
<gene>
    <name evidence="5" type="ORF">UW82_C0045G0010</name>
</gene>
<dbReference type="InterPro" id="IPR058240">
    <property type="entry name" value="rSAM_sf"/>
</dbReference>
<evidence type="ECO:0000256" key="3">
    <source>
        <dbReference type="ARBA" id="ARBA00023014"/>
    </source>
</evidence>
<reference evidence="5 6" key="1">
    <citation type="journal article" date="2015" name="Nature">
        <title>rRNA introns, odd ribosomes, and small enigmatic genomes across a large radiation of phyla.</title>
        <authorList>
            <person name="Brown C.T."/>
            <person name="Hug L.A."/>
            <person name="Thomas B.C."/>
            <person name="Sharon I."/>
            <person name="Castelle C.J."/>
            <person name="Singh A."/>
            <person name="Wilkins M.J."/>
            <person name="Williams K.H."/>
            <person name="Banfield J.F."/>
        </authorList>
    </citation>
    <scope>NUCLEOTIDE SEQUENCE [LARGE SCALE GENOMIC DNA]</scope>
</reference>
<dbReference type="SFLD" id="SFLDG01084">
    <property type="entry name" value="Uncharacterised_Radical_SAM_Su"/>
    <property type="match status" value="1"/>
</dbReference>
<evidence type="ECO:0000313" key="6">
    <source>
        <dbReference type="Proteomes" id="UP000034504"/>
    </source>
</evidence>
<dbReference type="SFLD" id="SFLDS00029">
    <property type="entry name" value="Radical_SAM"/>
    <property type="match status" value="1"/>
</dbReference>
<sequence>MVPRINGVEAKSIFTKSGLPGSDWVINPYNGCLFGCMYCYAAQIARWKHPDEEWGSYLDVKTNAPELLKEELEKLEKKLKSKDFGSVFFSSVTDPYVGMEPKYRLTRKCLEVLADFGYEGSIAIQTKSPLVMEDIDVLKRLKKVSVGFTITSLDDKVSQFLEVKAPLISQRLGALKKLHDAGISTYAFVGPILPHFLTDKKILKTLLDTLQQAGVNEVWFEHINLSSKIKERLYNYLGKEAPELLPLFDSTNTQEYRDHLDHYINQEINSRGMKLGLGKVIHHRSLPKKK</sequence>
<evidence type="ECO:0000256" key="2">
    <source>
        <dbReference type="ARBA" id="ARBA00023004"/>
    </source>
</evidence>
<evidence type="ECO:0000259" key="4">
    <source>
        <dbReference type="SMART" id="SM00729"/>
    </source>
</evidence>